<accession>A0A7Z2ZTV0</accession>
<dbReference type="Pfam" id="PF12833">
    <property type="entry name" value="HTH_18"/>
    <property type="match status" value="1"/>
</dbReference>
<dbReference type="PROSITE" id="PS01124">
    <property type="entry name" value="HTH_ARAC_FAMILY_2"/>
    <property type="match status" value="1"/>
</dbReference>
<gene>
    <name evidence="7" type="ORF">HH212_10420</name>
</gene>
<dbReference type="EMBL" id="CP051685">
    <property type="protein sequence ID" value="QJE00387.1"/>
    <property type="molecule type" value="Genomic_DNA"/>
</dbReference>
<keyword evidence="1" id="KW-0678">Repressor</keyword>
<dbReference type="PANTHER" id="PTHR11019:SF159">
    <property type="entry name" value="TRANSCRIPTIONAL REGULATOR-RELATED"/>
    <property type="match status" value="1"/>
</dbReference>
<evidence type="ECO:0000256" key="3">
    <source>
        <dbReference type="ARBA" id="ARBA00023125"/>
    </source>
</evidence>
<dbReference type="SUPFAM" id="SSF51182">
    <property type="entry name" value="RmlC-like cupins"/>
    <property type="match status" value="1"/>
</dbReference>
<sequence>MPELSKALAAIHSSDDGPILIAVAGTDDGERASPPHSHSRGQLFASTRGLVTVGLDTGMWVLPTTHAVWVPPHHRHWAGSHGPFQGFVVYVAEDQCAGLPAQPCSIRLSNLLREAVLRAAVWPAGPLDAGAERIAAVILDEIRTLPVDALELPMPKEARLNRIAQALIAAPDDGRSLEEWAAWAAIGSRTLSRRFVDETGFTFTAWRQRARLLRALAMLADGHAVTRIALELGYSTPSTFIALFKRTFGVTPAIYRMRIGVN</sequence>
<dbReference type="FunFam" id="1.10.10.60:FF:000132">
    <property type="entry name" value="AraC family transcriptional regulator"/>
    <property type="match status" value="1"/>
</dbReference>
<proteinExistence type="predicted"/>
<evidence type="ECO:0000256" key="1">
    <source>
        <dbReference type="ARBA" id="ARBA00022491"/>
    </source>
</evidence>
<evidence type="ECO:0000256" key="4">
    <source>
        <dbReference type="ARBA" id="ARBA00023159"/>
    </source>
</evidence>
<feature type="domain" description="HTH araC/xylS-type" evidence="6">
    <location>
        <begin position="161"/>
        <end position="258"/>
    </location>
</feature>
<dbReference type="Gene3D" id="2.60.120.10">
    <property type="entry name" value="Jelly Rolls"/>
    <property type="match status" value="1"/>
</dbReference>
<dbReference type="GO" id="GO:0043565">
    <property type="term" value="F:sequence-specific DNA binding"/>
    <property type="evidence" value="ECO:0007669"/>
    <property type="project" value="InterPro"/>
</dbReference>
<organism evidence="7 8">
    <name type="scientific">Massilia forsythiae</name>
    <dbReference type="NCBI Taxonomy" id="2728020"/>
    <lineage>
        <taxon>Bacteria</taxon>
        <taxon>Pseudomonadati</taxon>
        <taxon>Pseudomonadota</taxon>
        <taxon>Betaproteobacteria</taxon>
        <taxon>Burkholderiales</taxon>
        <taxon>Oxalobacteraceae</taxon>
        <taxon>Telluria group</taxon>
        <taxon>Massilia</taxon>
    </lineage>
</organism>
<dbReference type="InterPro" id="IPR009057">
    <property type="entry name" value="Homeodomain-like_sf"/>
</dbReference>
<dbReference type="InterPro" id="IPR018062">
    <property type="entry name" value="HTH_AraC-typ_CS"/>
</dbReference>
<evidence type="ECO:0000259" key="6">
    <source>
        <dbReference type="PROSITE" id="PS01124"/>
    </source>
</evidence>
<dbReference type="InterPro" id="IPR011051">
    <property type="entry name" value="RmlC_Cupin_sf"/>
</dbReference>
<dbReference type="InterPro" id="IPR020449">
    <property type="entry name" value="Tscrpt_reg_AraC-type_HTH"/>
</dbReference>
<evidence type="ECO:0000313" key="8">
    <source>
        <dbReference type="Proteomes" id="UP000502415"/>
    </source>
</evidence>
<dbReference type="InterPro" id="IPR018060">
    <property type="entry name" value="HTH_AraC"/>
</dbReference>
<evidence type="ECO:0000256" key="5">
    <source>
        <dbReference type="ARBA" id="ARBA00023163"/>
    </source>
</evidence>
<evidence type="ECO:0000313" key="7">
    <source>
        <dbReference type="EMBL" id="QJE00387.1"/>
    </source>
</evidence>
<dbReference type="Proteomes" id="UP000502415">
    <property type="component" value="Chromosome"/>
</dbReference>
<dbReference type="PANTHER" id="PTHR11019">
    <property type="entry name" value="HTH-TYPE TRANSCRIPTIONAL REGULATOR NIMR"/>
    <property type="match status" value="1"/>
</dbReference>
<keyword evidence="5" id="KW-0804">Transcription</keyword>
<keyword evidence="3" id="KW-0238">DNA-binding</keyword>
<dbReference type="AlphaFoldDB" id="A0A7Z2ZTV0"/>
<dbReference type="RefSeq" id="WP_170202419.1">
    <property type="nucleotide sequence ID" value="NZ_CP051685.1"/>
</dbReference>
<dbReference type="CDD" id="cd06124">
    <property type="entry name" value="cupin_NimR-like_N"/>
    <property type="match status" value="1"/>
</dbReference>
<dbReference type="KEGG" id="mfy:HH212_10420"/>
<dbReference type="SUPFAM" id="SSF46689">
    <property type="entry name" value="Homeodomain-like"/>
    <property type="match status" value="1"/>
</dbReference>
<dbReference type="SMART" id="SM00342">
    <property type="entry name" value="HTH_ARAC"/>
    <property type="match status" value="1"/>
</dbReference>
<dbReference type="Gene3D" id="1.10.10.60">
    <property type="entry name" value="Homeodomain-like"/>
    <property type="match status" value="1"/>
</dbReference>
<protein>
    <submittedName>
        <fullName evidence="7">AraC family transcriptional regulator</fullName>
    </submittedName>
</protein>
<evidence type="ECO:0000256" key="2">
    <source>
        <dbReference type="ARBA" id="ARBA00023015"/>
    </source>
</evidence>
<dbReference type="PRINTS" id="PR00032">
    <property type="entry name" value="HTHARAC"/>
</dbReference>
<dbReference type="InterPro" id="IPR003313">
    <property type="entry name" value="AraC-bd"/>
</dbReference>
<keyword evidence="2" id="KW-0805">Transcription regulation</keyword>
<dbReference type="Pfam" id="PF02311">
    <property type="entry name" value="AraC_binding"/>
    <property type="match status" value="1"/>
</dbReference>
<dbReference type="InterPro" id="IPR014710">
    <property type="entry name" value="RmlC-like_jellyroll"/>
</dbReference>
<dbReference type="GO" id="GO:0003700">
    <property type="term" value="F:DNA-binding transcription factor activity"/>
    <property type="evidence" value="ECO:0007669"/>
    <property type="project" value="InterPro"/>
</dbReference>
<name>A0A7Z2ZTV0_9BURK</name>
<keyword evidence="8" id="KW-1185">Reference proteome</keyword>
<reference evidence="7 8" key="1">
    <citation type="submission" date="2020-04" db="EMBL/GenBank/DDBJ databases">
        <title>Genome sequencing of novel species.</title>
        <authorList>
            <person name="Heo J."/>
            <person name="Kim S.-J."/>
            <person name="Kim J.-S."/>
            <person name="Hong S.-B."/>
            <person name="Kwon S.-W."/>
        </authorList>
    </citation>
    <scope>NUCLEOTIDE SEQUENCE [LARGE SCALE GENOMIC DNA]</scope>
    <source>
        <strain evidence="7 8">GN2-R2</strain>
    </source>
</reference>
<keyword evidence="4" id="KW-0010">Activator</keyword>
<dbReference type="PROSITE" id="PS00041">
    <property type="entry name" value="HTH_ARAC_FAMILY_1"/>
    <property type="match status" value="1"/>
</dbReference>